<evidence type="ECO:0000256" key="7">
    <source>
        <dbReference type="ARBA" id="ARBA00022729"/>
    </source>
</evidence>
<keyword evidence="4" id="KW-0813">Transport</keyword>
<feature type="domain" description="Trimeric autotransporter adhesin YadA-like stalk" evidence="13">
    <location>
        <begin position="1476"/>
        <end position="1515"/>
    </location>
</feature>
<evidence type="ECO:0000256" key="1">
    <source>
        <dbReference type="ARBA" id="ARBA00004241"/>
    </source>
</evidence>
<proteinExistence type="inferred from homology"/>
<feature type="domain" description="Trimeric autotransporter adhesin YadA-like stalk" evidence="13">
    <location>
        <begin position="3381"/>
        <end position="3417"/>
    </location>
</feature>
<feature type="domain" description="Trimeric autotransporter adhesin YadA-like head" evidence="12">
    <location>
        <begin position="2641"/>
        <end position="2667"/>
    </location>
</feature>
<evidence type="ECO:0000256" key="6">
    <source>
        <dbReference type="ARBA" id="ARBA00022692"/>
    </source>
</evidence>
<feature type="domain" description="Trimeric autotransporter adhesin YadA-like stalk" evidence="13">
    <location>
        <begin position="3151"/>
        <end position="3187"/>
    </location>
</feature>
<gene>
    <name evidence="15" type="ORF">JDS37_15240</name>
</gene>
<keyword evidence="5" id="KW-1134">Transmembrane beta strand</keyword>
<keyword evidence="10" id="KW-0998">Cell outer membrane</keyword>
<feature type="domain" description="Trimeric autotransporter adhesin YadA-like head" evidence="12">
    <location>
        <begin position="395"/>
        <end position="421"/>
    </location>
</feature>
<comment type="similarity">
    <text evidence="3">Belongs to the autotransporter-2 (AT-2) (TC 1.B.40) family.</text>
</comment>
<dbReference type="Gene3D" id="3.30.1300.30">
    <property type="entry name" value="GSPII I/J protein-like"/>
    <property type="match status" value="1"/>
</dbReference>
<dbReference type="GO" id="GO:0015031">
    <property type="term" value="P:protein transport"/>
    <property type="evidence" value="ECO:0007669"/>
    <property type="project" value="UniProtKB-KW"/>
</dbReference>
<feature type="domain" description="Trimeric autotransporter adhesin YadA-like head" evidence="12">
    <location>
        <begin position="2195"/>
        <end position="2221"/>
    </location>
</feature>
<dbReference type="GO" id="GO:0009279">
    <property type="term" value="C:cell outer membrane"/>
    <property type="evidence" value="ECO:0007669"/>
    <property type="project" value="UniProtKB-SubCell"/>
</dbReference>
<protein>
    <submittedName>
        <fullName evidence="15">YadA-like family protein</fullName>
    </submittedName>
</protein>
<dbReference type="Proteomes" id="UP000663479">
    <property type="component" value="Chromosome"/>
</dbReference>
<keyword evidence="7" id="KW-0732">Signal</keyword>
<keyword evidence="8" id="KW-0653">Protein transport</keyword>
<dbReference type="EMBL" id="CP066539">
    <property type="protein sequence ID" value="QRL02632.1"/>
    <property type="molecule type" value="Genomic_DNA"/>
</dbReference>
<feature type="domain" description="Trimeric autotransporter adhesin YadA-like head" evidence="12">
    <location>
        <begin position="367"/>
        <end position="390"/>
    </location>
</feature>
<feature type="domain" description="Trimeric autotransporter adhesin YadA-like head" evidence="12">
    <location>
        <begin position="1393"/>
        <end position="1419"/>
    </location>
</feature>
<dbReference type="Pfam" id="PF05662">
    <property type="entry name" value="YadA_stalk"/>
    <property type="match status" value="15"/>
</dbReference>
<dbReference type="Gene3D" id="6.20.50.100">
    <property type="match status" value="4"/>
</dbReference>
<dbReference type="Gene3D" id="2.20.70.140">
    <property type="match status" value="4"/>
</dbReference>
<feature type="domain" description="Trimeric autotransporter adhesin YadA-like stalk" evidence="13">
    <location>
        <begin position="652"/>
        <end position="690"/>
    </location>
</feature>
<dbReference type="InterPro" id="IPR008635">
    <property type="entry name" value="Coiled_stalk_dom"/>
</dbReference>
<evidence type="ECO:0000256" key="8">
    <source>
        <dbReference type="ARBA" id="ARBA00022927"/>
    </source>
</evidence>
<evidence type="ECO:0000256" key="2">
    <source>
        <dbReference type="ARBA" id="ARBA00004442"/>
    </source>
</evidence>
<name>A0AAQ0CH11_9GAMM</name>
<feature type="domain" description="Trimeric autotransporter adhesin YadA-like stalk" evidence="13">
    <location>
        <begin position="2724"/>
        <end position="2764"/>
    </location>
</feature>
<feature type="domain" description="Trimeric autotransporter adhesin YadA-like head" evidence="12">
    <location>
        <begin position="230"/>
        <end position="252"/>
    </location>
</feature>
<feature type="domain" description="Trimeric autotransporter adhesin YadA-like head" evidence="12">
    <location>
        <begin position="574"/>
        <end position="598"/>
    </location>
</feature>
<feature type="domain" description="Trimeric autotransporter adhesin YadA-like head" evidence="12">
    <location>
        <begin position="1581"/>
        <end position="1605"/>
    </location>
</feature>
<feature type="domain" description="Trimeric autotransporter adhesin YadA-like head" evidence="12">
    <location>
        <begin position="2829"/>
        <end position="2853"/>
    </location>
</feature>
<feature type="domain" description="Trimeric autotransporter adhesin YadA-like stalk" evidence="13">
    <location>
        <begin position="1001"/>
        <end position="1033"/>
    </location>
</feature>
<reference evidence="15" key="1">
    <citation type="submission" date="2020-12" db="EMBL/GenBank/DDBJ databases">
        <title>Genome reconstruction of Halomonas venusta strain DSM 4743.</title>
        <authorList>
            <person name="Aguirre-Garrido J.F."/>
            <person name="Hernandez-Soto L.M."/>
            <person name="Martinez-Abarca F."/>
        </authorList>
    </citation>
    <scope>NUCLEOTIDE SEQUENCE</scope>
    <source>
        <strain evidence="15">4743</strain>
    </source>
</reference>
<dbReference type="Gene3D" id="6.10.250.2040">
    <property type="match status" value="1"/>
</dbReference>
<evidence type="ECO:0000256" key="9">
    <source>
        <dbReference type="ARBA" id="ARBA00023136"/>
    </source>
</evidence>
<dbReference type="Pfam" id="PF13018">
    <property type="entry name" value="ESPR"/>
    <property type="match status" value="1"/>
</dbReference>
<evidence type="ECO:0000259" key="12">
    <source>
        <dbReference type="Pfam" id="PF05658"/>
    </source>
</evidence>
<feature type="domain" description="Trimeric autotransporter adhesin YadA-like stalk" evidence="13">
    <location>
        <begin position="3226"/>
        <end position="3268"/>
    </location>
</feature>
<dbReference type="InterPro" id="IPR011049">
    <property type="entry name" value="Serralysin-like_metalloprot_C"/>
</dbReference>
<dbReference type="SUPFAM" id="SSF101967">
    <property type="entry name" value="Adhesin YadA, collagen-binding domain"/>
    <property type="match status" value="13"/>
</dbReference>
<feature type="domain" description="Trimeric autotransporter adhesin YadA-like stalk" evidence="13">
    <location>
        <begin position="2150"/>
        <end position="2190"/>
    </location>
</feature>
<feature type="domain" description="Trimeric autotransporter adhesin YadA-like head" evidence="12">
    <location>
        <begin position="476"/>
        <end position="502"/>
    </location>
</feature>
<dbReference type="Gene3D" id="1.20.5.170">
    <property type="match status" value="2"/>
</dbReference>
<feature type="domain" description="Trimeric autotransporter adhesin YadA-like stalk" evidence="13">
    <location>
        <begin position="825"/>
        <end position="857"/>
    </location>
</feature>
<sequence>MNNVFRLVWNRSLGRLVVASEAALSHRKAGAGHQVGQVAEPATIQSPSKYFLRPVTLGVVFAFVAMLSPLGSPDAEARKFASDGGSCVSGAAGSVVGTIATPNTSADPVDGSGTYSLVAGCDASGNNQLAATVYGAFSQVTGKGGAALGFNTSAAQWATAIGVEARATGNSAIALGFGGQATQLNAIAIGSAGGNGTTPLSLANSTTASGQHSIAIGSNNVRGAQATDLNAIAIGGEASANTQSSVAIGQGANVSGGGVGGVAVGSLAVASTSISTALGAGAQAQGDNSISIGANRGTPSVASADGAQAIGNLTNASGVASMAYGRESIASGSGAIAMGQSAQANADGAVAIGGSTEGFNGTGAAQANGLLSVALGNQSLAQGDNTLALGVAATASEVDAIAMGTGAEASATNAIAIGKDSTASGVDTGAIGRGAIATGSWAVGTDANASNGGQAFGEFSTASGNNASAYGQSATASGDNSSALGTNASAQGSNAIAVGANARANPNTSDTHSIAIGDSSTAWGQGVALGVQATVDQSTNDIDGAGIAIGAKSNVVDGSYAGTAIGVQAGVTGGVDALAIGSRASASANEVVAIGADSSATTEGGVALGSDSVANTAAGVAGYIPFGATAADAANINGTVATRAAVDIGSRQITSVAAGTQLDDAVNVSQLIAAQSKVEAGTNVTDVAVTENADGGTTYTVNANGASVSAGSGSVDVTAAAPDANNVTDYAVDLSQASKDSLTLADSALQTVVTQIDGTDVKTLDQNDNVANFISGQNIELSDDNGAIEIATLDNVTFTDVQTNTLTAGPVSIDATGIDAGNTTISNLAPGVAGTDAVNVDQLAISAAASRTEVVAGTNVASVGQATGADGQDIYTVNANGASVSAGSGAVDVTAAAPDANNVTDYAVDLSQSSKDSLTLADSALQTVVTQIDGTNVKTLDQNDNVANFISGQNIELSDDNGAIEIATLDNVTFTDVQTNTLTAGPVNIDATGIDVGNTTISNLAPGVAGTDAVNVDQLAISAAASRTEVVAGTNVASVGQATGADGQDIYTVNANGASVSAGSGAVDVTAAAPDANNVTDYAVDLSQASKDSLTLADSALQTVVTQIDGTNVKTLDENDNVANFVTGDNIVLSDDNGAIEIATAQDVTFTTINSDSLAITGGPTLTGGGINMNNTPISNLADGVNAQDAVNLSQLQTSAAASRTEVTAGTNVASVGQATGADGQDIYTVNANGASVSAGSGAVDVTAAAPDANNVTDYAVDLSQASKDSLTLADSALQTVVTQIDGTNVKTLDENDNVANFISGDNIELSDDNGAIEIATSPDLTADSLTINNGPTINDNGIDMGGDTITNLGDPVNAGDAVNLDYFDANRAHYYSVNDGGIIGGNYNNNGATGLNAIASGVDASASGEGAVALGFGASAPIRGSLALGSGSVVDRALAPDSGFIPAGSATIEFNTTDKELLGAVSVGDDDSYRQITNVADGTQAQDAVTVRQLQGAVGSVIDSGTKYFRANSTEPDSLAVGTDSIAVGPTTVTNGDNGIGMGNGAIVGQMAPGGTAIGNNAEVMLSDGIAFGTNALSEAQQGIALGAGATVSHDQSVALGSNSSTADAVGTSGVTIAGDSYTFAGTTPDSTLSIGSVGNERTLTNVAAGRVSETSTDAINGSQLFASNQAIEEVSAIANTGWNIQTNNDAATNVAPGDTVQVNDGKNIAITRNGTDITVATIDSPQFGNVTVNTAGGDTINGLSNLTFDPDNFTSGQAASEDQLKQVSDIANTGWNLSAQDAVAQNIAPNDEVNLRNSDGNLVITQATNNGREEMTFNLSDDVVVNNSVSVGSVVTNATTNDIVGLSNIDLADPSFATLGRAATEEQLAISAAASRTEVAAGTNVASVGQTTGADGQDIYTVNANGASVSAGSSAVDVTAAAPDANNVTDYAVDLSQASKDSLTLADSALQSVVTQIDGTNVKTLDQNDNVANFISGDNIELSDDNGAIEIATSPDLTADSLTINNGPTINDNGIDMGGDTITNLGDPVNAGDAVNLDYFDANRAHYYSVNDGGTIGGNYNNDGATGLNAIASGVNASASGEGAVALGFGASAPIRGSLALGSGSVVDRALAPDSGFIPAGSATIEFNTTDKELLGAISVGDDDSYRQITNVADGTQAQDAVTVRQLQGAVGSVIESGTKYFRANSTAPDAAAVGNDSIAIGPTTVTNGDNGIGMGNGAIVGQMAPGGTAIGNNAEVMLADGIAFGTNALSEAQQGIALGAGATVSHDQSVALGSNSSTADAVGTSGVTIAGDSYTFAGTTPDSTVSIGSVGNERTLTNVAAGRVSETSTDAINGSQLFASNQAIEEVSAIANTGWNIQTNNDAATNVAPGDTVQMIDGKNIAITRNGTDITVATADSVAFDNLAITGGPALSGGGIDMNNTVISNLSDGVNAQDAVNLSQLQTSAAASRTKVLAGTNVASVGQATGADGQDIYTVNANGSSVSAGSGAVDVTAAAPDANNVTDYAVDLSQASKDSLTLADSALQTVVTQIDGTNVKTLDQNDNVANFISGDNIELSDDNGAIEIATSPDLTADSLTINNGPTLNDNGIDMGGDTITNLGDPVNAGDAVNLDYFDANRAHYYSINDGGTIGGNYNNDGATGLNAIASGVNASASGEGAVALGFGASAPIRGSLALGSGSVVGRALAPDSGFIPAGSATIEFNTTDKELLGAISVGDDDSYRQITNVADGTQAQDAVTVRQLQGAVGSVIDSGTKYFRANSTAPDAAAVGNDSIAVGPTTVTNGDNGIGMGNGAIVGQMAPGGTAIGNNAEVMLSDGIAFGTNALSEAQQGIALGAGATVSHDQSVALGSNSSTADAVGTSGVTIAGDSYTFAGTTPDSTVSIGSVGNERTLTNVAAGRVSETSTDAINGSQLFASNQAIEEVKATANAGWNLSTENGAASNVAPNGEVNLRNTDGNIIISQTSNNGREEVTFDLGDDVAIGNSLTVGQDGPVISDEGITNLSEGDISVESQDAINGSQLYATNQWIEALENSVTNVVGDGSDEYITNNGLGIRYVRTNDSGLAVSDAFAQGEGATAVGYEAVASADRALAMGYDAIASHQGSVALGEGARTAEAVGTASVDIAGQTYQFAGASPVATVSVGSVGSERTITNVAAGRITADSTDAINGSQLYAAMDFMGSLDDRLTIVEGDTGGGGADGAVMYDRDDNGDVNYDSITLAGEDGTKLTNVADGDISNDSSDAINGSQLHDTNQNVANNTNSIVDNSQRITNNEGNIADNSQRITTNENSITDINETLGLGLNFGADEGDTVNRQLGDTVAITGDDNITTKTTGDGVQITMNRDLDVDSVTTGNTTVNNDGVSIKDGPSMTVNGIDAGGTTITNVAPGVNEGDAVNVGQMNELGRRFQNEIVNVHGRIDSVERNANAGSASAIAASTVPQAWMPGKSMVGVGAGTYGGESAVSVGISRLSDNGRWVIQGKVTGDSQSNFGAGIGAGWHW</sequence>
<feature type="domain" description="Trimeric autotransporter adhesin YadA-like C-terminal membrane anchor" evidence="11">
    <location>
        <begin position="3438"/>
        <end position="3498"/>
    </location>
</feature>
<evidence type="ECO:0000313" key="15">
    <source>
        <dbReference type="EMBL" id="QRL02632.1"/>
    </source>
</evidence>
<feature type="domain" description="Trimeric autotransporter adhesin YadA-like stalk" evidence="13">
    <location>
        <begin position="1645"/>
        <end position="1674"/>
    </location>
</feature>
<feature type="domain" description="Trimeric autotransporter adhesin YadA-like head" evidence="12">
    <location>
        <begin position="2067"/>
        <end position="2093"/>
    </location>
</feature>
<evidence type="ECO:0000256" key="10">
    <source>
        <dbReference type="ARBA" id="ARBA00023237"/>
    </source>
</evidence>
<evidence type="ECO:0000256" key="3">
    <source>
        <dbReference type="ARBA" id="ARBA00005848"/>
    </source>
</evidence>
<keyword evidence="6" id="KW-0812">Transmembrane</keyword>
<accession>A0AAQ0CH11</accession>
<dbReference type="InterPro" id="IPR005594">
    <property type="entry name" value="YadA_C"/>
</dbReference>
<feature type="domain" description="Trimeric autotransporter adhesin YadA-like head" evidence="12">
    <location>
        <begin position="275"/>
        <end position="295"/>
    </location>
</feature>
<evidence type="ECO:0000256" key="4">
    <source>
        <dbReference type="ARBA" id="ARBA00022448"/>
    </source>
</evidence>
<evidence type="ECO:0000259" key="13">
    <source>
        <dbReference type="Pfam" id="PF05662"/>
    </source>
</evidence>
<feature type="domain" description="Trimeric autotransporter adhesin YadA-like stalk" evidence="13">
    <location>
        <begin position="2893"/>
        <end position="2922"/>
    </location>
</feature>
<feature type="domain" description="Trimeric autotransporter adhesin YadA-like head" evidence="12">
    <location>
        <begin position="205"/>
        <end position="219"/>
    </location>
</feature>
<evidence type="ECO:0000313" key="16">
    <source>
        <dbReference type="Proteomes" id="UP000663479"/>
    </source>
</evidence>
<evidence type="ECO:0000259" key="14">
    <source>
        <dbReference type="Pfam" id="PF13018"/>
    </source>
</evidence>
<feature type="domain" description="Trimeric autotransporter adhesin YadA-like head" evidence="12">
    <location>
        <begin position="2769"/>
        <end position="2795"/>
    </location>
</feature>
<dbReference type="SUPFAM" id="SSF54523">
    <property type="entry name" value="Pili subunits"/>
    <property type="match status" value="1"/>
</dbReference>
<dbReference type="InterPro" id="IPR024973">
    <property type="entry name" value="ESPR"/>
</dbReference>
<organism evidence="15 16">
    <name type="scientific">Vreelandella venusta</name>
    <dbReference type="NCBI Taxonomy" id="44935"/>
    <lineage>
        <taxon>Bacteria</taxon>
        <taxon>Pseudomonadati</taxon>
        <taxon>Pseudomonadota</taxon>
        <taxon>Gammaproteobacteria</taxon>
        <taxon>Oceanospirillales</taxon>
        <taxon>Halomonadaceae</taxon>
        <taxon>Vreelandella</taxon>
    </lineage>
</organism>
<dbReference type="RefSeq" id="WP_203463247.1">
    <property type="nucleotide sequence ID" value="NZ_CP066539.1"/>
</dbReference>
<evidence type="ECO:0000259" key="11">
    <source>
        <dbReference type="Pfam" id="PF03895"/>
    </source>
</evidence>
<dbReference type="Pfam" id="PF03895">
    <property type="entry name" value="YadA_anchor"/>
    <property type="match status" value="1"/>
</dbReference>
<comment type="subcellular location">
    <subcellularLocation>
        <location evidence="2">Cell outer membrane</location>
    </subcellularLocation>
    <subcellularLocation>
        <location evidence="1">Cell surface</location>
    </subcellularLocation>
</comment>
<feature type="domain" description="ESPR" evidence="14">
    <location>
        <begin position="1"/>
        <end position="41"/>
    </location>
</feature>
<dbReference type="CDD" id="cd12820">
    <property type="entry name" value="LbR_YadA-like"/>
    <property type="match status" value="3"/>
</dbReference>
<feature type="domain" description="Trimeric autotransporter adhesin YadA-like head" evidence="12">
    <location>
        <begin position="2255"/>
        <end position="2279"/>
    </location>
</feature>
<feature type="domain" description="Trimeric autotransporter adhesin YadA-like stalk" evidence="13">
    <location>
        <begin position="3000"/>
        <end position="3042"/>
    </location>
</feature>
<dbReference type="InterPro" id="IPR045584">
    <property type="entry name" value="Pilin-like"/>
</dbReference>
<dbReference type="Pfam" id="PF05658">
    <property type="entry name" value="YadA_head"/>
    <property type="match status" value="19"/>
</dbReference>
<feature type="domain" description="Trimeric autotransporter adhesin YadA-like head" evidence="12">
    <location>
        <begin position="330"/>
        <end position="354"/>
    </location>
</feature>
<feature type="domain" description="Trimeric autotransporter adhesin YadA-like head" evidence="12">
    <location>
        <begin position="3071"/>
        <end position="3097"/>
    </location>
</feature>
<evidence type="ECO:0000256" key="5">
    <source>
        <dbReference type="ARBA" id="ARBA00022452"/>
    </source>
</evidence>
<feature type="domain" description="Trimeric autotransporter adhesin YadA-like stalk" evidence="13">
    <location>
        <begin position="1178"/>
        <end position="1214"/>
    </location>
</feature>
<dbReference type="GO" id="GO:0009986">
    <property type="term" value="C:cell surface"/>
    <property type="evidence" value="ECO:0007669"/>
    <property type="project" value="UniProtKB-SubCell"/>
</dbReference>
<dbReference type="InterPro" id="IPR008640">
    <property type="entry name" value="Adhesin_Head_dom"/>
</dbReference>
<feature type="domain" description="Trimeric autotransporter adhesin YadA-like head" evidence="12">
    <location>
        <begin position="158"/>
        <end position="178"/>
    </location>
</feature>
<feature type="domain" description="Trimeric autotransporter adhesin YadA-like head" evidence="12">
    <location>
        <begin position="1521"/>
        <end position="1547"/>
    </location>
</feature>
<feature type="domain" description="Trimeric autotransporter adhesin YadA-like stalk" evidence="13">
    <location>
        <begin position="2426"/>
        <end position="2462"/>
    </location>
</feature>
<keyword evidence="9" id="KW-0472">Membrane</keyword>
<dbReference type="Gene3D" id="2.150.10.10">
    <property type="entry name" value="Serralysin-like metalloprotease, C-terminal"/>
    <property type="match status" value="12"/>
</dbReference>
<feature type="domain" description="Trimeric autotransporter adhesin YadA-like stalk" evidence="13">
    <location>
        <begin position="2319"/>
        <end position="2348"/>
    </location>
</feature>